<comment type="caution">
    <text evidence="1">The sequence shown here is derived from an EMBL/GenBank/DDBJ whole genome shotgun (WGS) entry which is preliminary data.</text>
</comment>
<name>A0A4Z1I587_9HELO</name>
<organism evidence="1 2">
    <name type="scientific">Botryotinia narcissicola</name>
    <dbReference type="NCBI Taxonomy" id="278944"/>
    <lineage>
        <taxon>Eukaryota</taxon>
        <taxon>Fungi</taxon>
        <taxon>Dikarya</taxon>
        <taxon>Ascomycota</taxon>
        <taxon>Pezizomycotina</taxon>
        <taxon>Leotiomycetes</taxon>
        <taxon>Helotiales</taxon>
        <taxon>Sclerotiniaceae</taxon>
        <taxon>Botryotinia</taxon>
    </lineage>
</organism>
<evidence type="ECO:0000313" key="2">
    <source>
        <dbReference type="Proteomes" id="UP000297452"/>
    </source>
</evidence>
<dbReference type="AlphaFoldDB" id="A0A4Z1I587"/>
<keyword evidence="2" id="KW-1185">Reference proteome</keyword>
<gene>
    <name evidence="1" type="ORF">BOTNAR_0282g00030</name>
</gene>
<dbReference type="Proteomes" id="UP000297452">
    <property type="component" value="Unassembled WGS sequence"/>
</dbReference>
<reference evidence="1 2" key="1">
    <citation type="submission" date="2017-12" db="EMBL/GenBank/DDBJ databases">
        <title>Comparative genomics of Botrytis spp.</title>
        <authorList>
            <person name="Valero-Jimenez C.A."/>
            <person name="Tapia P."/>
            <person name="Veloso J."/>
            <person name="Silva-Moreno E."/>
            <person name="Staats M."/>
            <person name="Valdes J.H."/>
            <person name="Van Kan J.A.L."/>
        </authorList>
    </citation>
    <scope>NUCLEOTIDE SEQUENCE [LARGE SCALE GENOMIC DNA]</scope>
    <source>
        <strain evidence="1 2">MUCL2120</strain>
    </source>
</reference>
<accession>A0A4Z1I587</accession>
<protein>
    <submittedName>
        <fullName evidence="1">Uncharacterized protein</fullName>
    </submittedName>
</protein>
<evidence type="ECO:0000313" key="1">
    <source>
        <dbReference type="EMBL" id="TGO53910.1"/>
    </source>
</evidence>
<dbReference type="EMBL" id="PQXJ01000282">
    <property type="protein sequence ID" value="TGO53910.1"/>
    <property type="molecule type" value="Genomic_DNA"/>
</dbReference>
<dbReference type="STRING" id="278944.A0A4Z1I587"/>
<dbReference type="OrthoDB" id="3564277at2759"/>
<sequence>MKMAGYDRVGKNGEPKAKFGVFRLELNIKDIASAVSENLMHSTTWPAAPWAPRRVIKFLQFIMSQHTFSLPIYVMDSKDCDFKQSFIKCLRGMRKELRDGNPFRGYLSQNFATNFHTPTIDSGASIKDSRSRPNIVSQKQLQYCTKEELTIRLAIGSKQQLEDRRAKIIEFCALKQTIRLMKIVDHSAYYAFFMAPQELRVQPGTRTGISSSQSPLNVPTKVTPSVFVLLNYYESEKAEARVFKALNHFLHSTYPNVDPKVCRSPTDAFSTCMNEWSRVLLMNDNRVIGNRDILSEHWSQYGANAKDQLDAIEYLRHTPVNKQRKAVAIVEGFAVVGKTAFLAHVVVCMLAQQSQAPIGCICAANQPTDVLAKAIESAIEKTCEAQPDLALVLRRQVVIRVYPTATETNFLISMADRARKTSTVHVQGDEDDDEDDGGVVVTVHPVTTSSQQTQVPKEGTCQFVLETAELPHSTLIFSIVSPRDNDN</sequence>
<proteinExistence type="predicted"/>